<evidence type="ECO:0000256" key="1">
    <source>
        <dbReference type="SAM" id="MobiDB-lite"/>
    </source>
</evidence>
<dbReference type="GO" id="GO:0003723">
    <property type="term" value="F:RNA binding"/>
    <property type="evidence" value="ECO:0007669"/>
    <property type="project" value="TreeGrafter"/>
</dbReference>
<organism evidence="2 3">
    <name type="scientific">Thalictrum thalictroides</name>
    <name type="common">Rue-anemone</name>
    <name type="synonym">Anemone thalictroides</name>
    <dbReference type="NCBI Taxonomy" id="46969"/>
    <lineage>
        <taxon>Eukaryota</taxon>
        <taxon>Viridiplantae</taxon>
        <taxon>Streptophyta</taxon>
        <taxon>Embryophyta</taxon>
        <taxon>Tracheophyta</taxon>
        <taxon>Spermatophyta</taxon>
        <taxon>Magnoliopsida</taxon>
        <taxon>Ranunculales</taxon>
        <taxon>Ranunculaceae</taxon>
        <taxon>Thalictroideae</taxon>
        <taxon>Thalictrum</taxon>
    </lineage>
</organism>
<feature type="compositionally biased region" description="Basic and acidic residues" evidence="1">
    <location>
        <begin position="98"/>
        <end position="116"/>
    </location>
</feature>
<proteinExistence type="predicted"/>
<protein>
    <submittedName>
        <fullName evidence="2">MIF4G domain-containing protein / MA3 domain-containing protein</fullName>
    </submittedName>
</protein>
<evidence type="ECO:0000313" key="3">
    <source>
        <dbReference type="Proteomes" id="UP000554482"/>
    </source>
</evidence>
<dbReference type="Proteomes" id="UP000554482">
    <property type="component" value="Unassembled WGS sequence"/>
</dbReference>
<keyword evidence="3" id="KW-1185">Reference proteome</keyword>
<dbReference type="GO" id="GO:0005730">
    <property type="term" value="C:nucleolus"/>
    <property type="evidence" value="ECO:0007669"/>
    <property type="project" value="TreeGrafter"/>
</dbReference>
<feature type="region of interest" description="Disordered" evidence="1">
    <location>
        <begin position="75"/>
        <end position="140"/>
    </location>
</feature>
<name>A0A7J6UX33_THATH</name>
<dbReference type="InterPro" id="IPR050781">
    <property type="entry name" value="CWC22_splicing_factor"/>
</dbReference>
<gene>
    <name evidence="2" type="ORF">FRX31_033236</name>
</gene>
<comment type="caution">
    <text evidence="2">The sequence shown here is derived from an EMBL/GenBank/DDBJ whole genome shotgun (WGS) entry which is preliminary data.</text>
</comment>
<dbReference type="OrthoDB" id="361797at2759"/>
<dbReference type="PANTHER" id="PTHR18034">
    <property type="entry name" value="CELL CYCLE CONTROL PROTEIN CWF22-RELATED"/>
    <property type="match status" value="1"/>
</dbReference>
<evidence type="ECO:0000313" key="2">
    <source>
        <dbReference type="EMBL" id="KAF5177174.1"/>
    </source>
</evidence>
<sequence>MEKKKNKSLKRKSKTKFEEYLEMDMNKGVVSAEEDLKLERKLAKKLKVKHGKLRGLDDKMNMLFDGMPSILESMVDEKVSDDEDGAGTSKKRRKKRKVSVEAEERKNGVDVDKESVEPESVEDGAVEVPPEEPCSITPELNENVKYIPPHLRSHRRSESHEQTQFRRRIRGLLNRLSESNVESFTEQMSTIYRSIDRSTGCQILSEEILASCSGGPRGNEQLRALFLSLFYF</sequence>
<dbReference type="GO" id="GO:0042274">
    <property type="term" value="P:ribosomal small subunit biogenesis"/>
    <property type="evidence" value="ECO:0007669"/>
    <property type="project" value="TreeGrafter"/>
</dbReference>
<accession>A0A7J6UX33</accession>
<reference evidence="2 3" key="1">
    <citation type="submission" date="2020-06" db="EMBL/GenBank/DDBJ databases">
        <title>Transcriptomic and genomic resources for Thalictrum thalictroides and T. hernandezii: Facilitating candidate gene discovery in an emerging model plant lineage.</title>
        <authorList>
            <person name="Arias T."/>
            <person name="Riano-Pachon D.M."/>
            <person name="Di Stilio V.S."/>
        </authorList>
    </citation>
    <scope>NUCLEOTIDE SEQUENCE [LARGE SCALE GENOMIC DNA]</scope>
    <source>
        <strain evidence="3">cv. WT478/WT964</strain>
        <tissue evidence="2">Leaves</tissue>
    </source>
</reference>
<dbReference type="PANTHER" id="PTHR18034:SF4">
    <property type="entry name" value="NUCLEOLAR MIF4G DOMAIN-CONTAINING PROTEIN 1"/>
    <property type="match status" value="1"/>
</dbReference>
<dbReference type="EMBL" id="JABWDY010041734">
    <property type="protein sequence ID" value="KAF5177174.1"/>
    <property type="molecule type" value="Genomic_DNA"/>
</dbReference>
<dbReference type="Gene3D" id="1.25.40.180">
    <property type="match status" value="1"/>
</dbReference>
<dbReference type="AlphaFoldDB" id="A0A7J6UX33"/>